<dbReference type="Proteomes" id="UP001149165">
    <property type="component" value="Unassembled WGS sequence"/>
</dbReference>
<reference evidence="3" key="1">
    <citation type="submission" date="2022-11" db="EMBL/GenBank/DDBJ databases">
        <authorList>
            <person name="Petersen C."/>
        </authorList>
    </citation>
    <scope>NUCLEOTIDE SEQUENCE</scope>
    <source>
        <strain evidence="3">IBT 30069</strain>
    </source>
</reference>
<dbReference type="PANTHER" id="PTHR10443">
    <property type="entry name" value="MICROSOMAL DIPEPTIDASE"/>
    <property type="match status" value="1"/>
</dbReference>
<keyword evidence="2" id="KW-0378">Hydrolase</keyword>
<dbReference type="GO" id="GO:0070573">
    <property type="term" value="F:metallodipeptidase activity"/>
    <property type="evidence" value="ECO:0007669"/>
    <property type="project" value="InterPro"/>
</dbReference>
<gene>
    <name evidence="3" type="ORF">N7456_004168</name>
</gene>
<dbReference type="EMBL" id="JAPQKH010000003">
    <property type="protein sequence ID" value="KAJ5107493.1"/>
    <property type="molecule type" value="Genomic_DNA"/>
</dbReference>
<dbReference type="AlphaFoldDB" id="A0A9W9FW67"/>
<name>A0A9W9FW67_9EURO</name>
<keyword evidence="1 2" id="KW-0224">Dipeptidase</keyword>
<comment type="similarity">
    <text evidence="2">Belongs to the metallo-dependent hydrolases superfamily. Peptidase M19 family.</text>
</comment>
<evidence type="ECO:0000313" key="3">
    <source>
        <dbReference type="EMBL" id="KAJ5107493.1"/>
    </source>
</evidence>
<keyword evidence="2" id="KW-0479">Metal-binding</keyword>
<proteinExistence type="inferred from homology"/>
<evidence type="ECO:0000313" key="4">
    <source>
        <dbReference type="Proteomes" id="UP001149165"/>
    </source>
</evidence>
<keyword evidence="2" id="KW-0645">Protease</keyword>
<dbReference type="PANTHER" id="PTHR10443:SF12">
    <property type="entry name" value="DIPEPTIDASE"/>
    <property type="match status" value="1"/>
</dbReference>
<reference evidence="3" key="2">
    <citation type="journal article" date="2023" name="IMA Fungus">
        <title>Comparative genomic study of the Penicillium genus elucidates a diverse pangenome and 15 lateral gene transfer events.</title>
        <authorList>
            <person name="Petersen C."/>
            <person name="Sorensen T."/>
            <person name="Nielsen M.R."/>
            <person name="Sondergaard T.E."/>
            <person name="Sorensen J.L."/>
            <person name="Fitzpatrick D.A."/>
            <person name="Frisvad J.C."/>
            <person name="Nielsen K.L."/>
        </authorList>
    </citation>
    <scope>NUCLEOTIDE SEQUENCE</scope>
    <source>
        <strain evidence="3">IBT 30069</strain>
    </source>
</reference>
<comment type="cofactor">
    <cofactor evidence="2">
        <name>Zn(2+)</name>
        <dbReference type="ChEBI" id="CHEBI:29105"/>
    </cofactor>
</comment>
<organism evidence="3 4">
    <name type="scientific">Penicillium angulare</name>
    <dbReference type="NCBI Taxonomy" id="116970"/>
    <lineage>
        <taxon>Eukaryota</taxon>
        <taxon>Fungi</taxon>
        <taxon>Dikarya</taxon>
        <taxon>Ascomycota</taxon>
        <taxon>Pezizomycotina</taxon>
        <taxon>Eurotiomycetes</taxon>
        <taxon>Eurotiomycetidae</taxon>
        <taxon>Eurotiales</taxon>
        <taxon>Aspergillaceae</taxon>
        <taxon>Penicillium</taxon>
    </lineage>
</organism>
<dbReference type="GO" id="GO:0006508">
    <property type="term" value="P:proteolysis"/>
    <property type="evidence" value="ECO:0007669"/>
    <property type="project" value="UniProtKB-KW"/>
</dbReference>
<evidence type="ECO:0000256" key="2">
    <source>
        <dbReference type="RuleBase" id="RU341113"/>
    </source>
</evidence>
<dbReference type="GO" id="GO:0046872">
    <property type="term" value="F:metal ion binding"/>
    <property type="evidence" value="ECO:0007669"/>
    <property type="project" value="UniProtKB-UniRule"/>
</dbReference>
<comment type="catalytic activity">
    <reaction evidence="2">
        <text>an L-aminoacyl-L-amino acid + H2O = 2 an L-alpha-amino acid</text>
        <dbReference type="Rhea" id="RHEA:48940"/>
        <dbReference type="ChEBI" id="CHEBI:15377"/>
        <dbReference type="ChEBI" id="CHEBI:59869"/>
        <dbReference type="ChEBI" id="CHEBI:77460"/>
        <dbReference type="EC" id="3.4.13.19"/>
    </reaction>
</comment>
<dbReference type="Gene3D" id="3.20.20.140">
    <property type="entry name" value="Metal-dependent hydrolases"/>
    <property type="match status" value="1"/>
</dbReference>
<dbReference type="EC" id="3.4.13.19" evidence="2"/>
<dbReference type="PROSITE" id="PS51365">
    <property type="entry name" value="RENAL_DIPEPTIDASE_2"/>
    <property type="match status" value="1"/>
</dbReference>
<protein>
    <recommendedName>
        <fullName evidence="2">Dipeptidase</fullName>
        <ecNumber evidence="2">3.4.13.19</ecNumber>
    </recommendedName>
</protein>
<sequence>MEKHLERARGLMATSPLIDGHNDFPFIIRGFSQNKVSQTDFQLEHLPIGQTDFAGLKKGLVGGQFWSAFMPCPKPENDDGRGERVVIDTIQQIDLIHALIEKYPHILGLALTADDV</sequence>
<dbReference type="Pfam" id="PF01244">
    <property type="entry name" value="Peptidase_M19"/>
    <property type="match status" value="1"/>
</dbReference>
<dbReference type="SUPFAM" id="SSF51556">
    <property type="entry name" value="Metallo-dependent hydrolases"/>
    <property type="match status" value="1"/>
</dbReference>
<dbReference type="InterPro" id="IPR032466">
    <property type="entry name" value="Metal_Hydrolase"/>
</dbReference>
<dbReference type="InterPro" id="IPR008257">
    <property type="entry name" value="Pept_M19"/>
</dbReference>
<keyword evidence="4" id="KW-1185">Reference proteome</keyword>
<comment type="caution">
    <text evidence="3">The sequence shown here is derived from an EMBL/GenBank/DDBJ whole genome shotgun (WGS) entry which is preliminary data.</text>
</comment>
<accession>A0A9W9FW67</accession>
<keyword evidence="2" id="KW-0482">Metalloprotease</keyword>
<dbReference type="OrthoDB" id="445695at2759"/>
<keyword evidence="2" id="KW-0862">Zinc</keyword>
<evidence type="ECO:0000256" key="1">
    <source>
        <dbReference type="ARBA" id="ARBA00022997"/>
    </source>
</evidence>